<dbReference type="OrthoDB" id="5853397at2759"/>
<comment type="function">
    <text evidence="2">Decapping enzyme for NAD-capped RNAs: specifically hydrolyzes the nicotinamide adenine dinucleotide (NAD) cap from a subset of RNAs by removing the entire NAD moiety from the 5'-end of an NAD-capped RNA.</text>
</comment>
<protein>
    <recommendedName>
        <fullName evidence="2">Decapping nuclease</fullName>
        <ecNumber evidence="2">3.6.1.-</ecNumber>
    </recommendedName>
</protein>
<dbReference type="GO" id="GO:0005829">
    <property type="term" value="C:cytosol"/>
    <property type="evidence" value="ECO:0007669"/>
    <property type="project" value="TreeGrafter"/>
</dbReference>
<proteinExistence type="inferred from homology"/>
<evidence type="ECO:0000313" key="5">
    <source>
        <dbReference type="EMBL" id="KAG2434768.1"/>
    </source>
</evidence>
<dbReference type="GO" id="GO:0000166">
    <property type="term" value="F:nucleotide binding"/>
    <property type="evidence" value="ECO:0007669"/>
    <property type="project" value="UniProtKB-KW"/>
</dbReference>
<gene>
    <name evidence="5" type="ORF">HXX76_007653</name>
</gene>
<dbReference type="EC" id="3.6.1.-" evidence="2"/>
<keyword evidence="2" id="KW-0694">RNA-binding</keyword>
<evidence type="ECO:0000313" key="6">
    <source>
        <dbReference type="Proteomes" id="UP000650467"/>
    </source>
</evidence>
<dbReference type="InterPro" id="IPR013961">
    <property type="entry name" value="RAI1"/>
</dbReference>
<dbReference type="GO" id="GO:0003723">
    <property type="term" value="F:RNA binding"/>
    <property type="evidence" value="ECO:0007669"/>
    <property type="project" value="UniProtKB-KW"/>
</dbReference>
<dbReference type="GO" id="GO:0034353">
    <property type="term" value="F:mRNA 5'-diphosphatase activity"/>
    <property type="evidence" value="ECO:0007669"/>
    <property type="project" value="TreeGrafter"/>
</dbReference>
<feature type="domain" description="RAI1-like" evidence="4">
    <location>
        <begin position="30"/>
        <end position="343"/>
    </location>
</feature>
<keyword evidence="2" id="KW-0547">Nucleotide-binding</keyword>
<dbReference type="PANTHER" id="PTHR12395:SF9">
    <property type="entry name" value="DECAPPING AND EXORIBONUCLEASE PROTEIN"/>
    <property type="match status" value="1"/>
</dbReference>
<evidence type="ECO:0000256" key="3">
    <source>
        <dbReference type="SAM" id="MobiDB-lite"/>
    </source>
</evidence>
<comment type="subcellular location">
    <subcellularLocation>
        <location evidence="2">Nucleus</location>
    </subcellularLocation>
</comment>
<dbReference type="AlphaFoldDB" id="A0A835SX72"/>
<dbReference type="GO" id="GO:0005634">
    <property type="term" value="C:nucleus"/>
    <property type="evidence" value="ECO:0007669"/>
    <property type="project" value="UniProtKB-SubCell"/>
</dbReference>
<dbReference type="GO" id="GO:0046872">
    <property type="term" value="F:metal ion binding"/>
    <property type="evidence" value="ECO:0007669"/>
    <property type="project" value="UniProtKB-KW"/>
</dbReference>
<evidence type="ECO:0000259" key="4">
    <source>
        <dbReference type="Pfam" id="PF08652"/>
    </source>
</evidence>
<evidence type="ECO:0000256" key="2">
    <source>
        <dbReference type="RuleBase" id="RU367113"/>
    </source>
</evidence>
<comment type="similarity">
    <text evidence="1 2">Belongs to the DXO/Dom3Z family.</text>
</comment>
<reference evidence="5" key="1">
    <citation type="journal article" date="2020" name="bioRxiv">
        <title>Comparative genomics of Chlamydomonas.</title>
        <authorList>
            <person name="Craig R.J."/>
            <person name="Hasan A.R."/>
            <person name="Ness R.W."/>
            <person name="Keightley P.D."/>
        </authorList>
    </citation>
    <scope>NUCLEOTIDE SEQUENCE</scope>
    <source>
        <strain evidence="5">SAG 7.73</strain>
    </source>
</reference>
<dbReference type="Proteomes" id="UP000650467">
    <property type="component" value="Unassembled WGS sequence"/>
</dbReference>
<organism evidence="5 6">
    <name type="scientific">Chlamydomonas incerta</name>
    <dbReference type="NCBI Taxonomy" id="51695"/>
    <lineage>
        <taxon>Eukaryota</taxon>
        <taxon>Viridiplantae</taxon>
        <taxon>Chlorophyta</taxon>
        <taxon>core chlorophytes</taxon>
        <taxon>Chlorophyceae</taxon>
        <taxon>CS clade</taxon>
        <taxon>Chlamydomonadales</taxon>
        <taxon>Chlamydomonadaceae</taxon>
        <taxon>Chlamydomonas</taxon>
    </lineage>
</organism>
<keyword evidence="6" id="KW-1185">Reference proteome</keyword>
<keyword evidence="2" id="KW-0540">Nuclease</keyword>
<dbReference type="Pfam" id="PF08652">
    <property type="entry name" value="RAI1"/>
    <property type="match status" value="1"/>
</dbReference>
<dbReference type="InterPro" id="IPR039039">
    <property type="entry name" value="RAI1-like_fam"/>
</dbReference>
<comment type="caution">
    <text evidence="5">The sequence shown here is derived from an EMBL/GenBank/DDBJ whole genome shotgun (WGS) entry which is preliminary data.</text>
</comment>
<evidence type="ECO:0000256" key="1">
    <source>
        <dbReference type="ARBA" id="ARBA00006562"/>
    </source>
</evidence>
<sequence length="418" mass="44659">MEFSVTDWLRQDASAGPSAASRANGSMSMPHQVFCWSRQSEAEGGQYLYGEAGALRTLRPDVDNGLAGADLNAGYPAAWVRKSDPDDAVPVEVILYGAAYGGVPMEATTVVTFRNNLNKLLLTPLQPRDAWVIDGAWCGSALYLDIVKRPGQQQAAPGTDPDRFTYYGYKFEALATEAADQEPSGVVDSTGEFAIMVQMRLGRHFVTMAAETDAWEPPPPGLVVPEDGSADYVGYVELKTFVIPVGDRAHERLLRDKYPRWWLQSYLAGVPTLVLGGRDRGGVLREIRRLPVTRLPAMAAEGGVPFDAARMLRFGDAALDRMSAAAASRPGEHWRFEYDPARCVITGSVVPDGKLPERVMAALAGEGGAGGEEAGEGVEGVEGGGVAEGGEEGVEGDAQQEGQHEGGGGGEYDEDEGY</sequence>
<dbReference type="GO" id="GO:0004518">
    <property type="term" value="F:nuclease activity"/>
    <property type="evidence" value="ECO:0007669"/>
    <property type="project" value="UniProtKB-KW"/>
</dbReference>
<keyword evidence="2" id="KW-0539">Nucleus</keyword>
<comment type="cofactor">
    <cofactor evidence="2">
        <name>a divalent metal cation</name>
        <dbReference type="ChEBI" id="CHEBI:60240"/>
    </cofactor>
</comment>
<keyword evidence="2" id="KW-0378">Hydrolase</keyword>
<accession>A0A835SX72</accession>
<feature type="region of interest" description="Disordered" evidence="3">
    <location>
        <begin position="367"/>
        <end position="418"/>
    </location>
</feature>
<feature type="compositionally biased region" description="Gly residues" evidence="3">
    <location>
        <begin position="367"/>
        <end position="388"/>
    </location>
</feature>
<keyword evidence="2" id="KW-0479">Metal-binding</keyword>
<name>A0A835SX72_CHLIN</name>
<dbReference type="GO" id="GO:0000956">
    <property type="term" value="P:nuclear-transcribed mRNA catabolic process"/>
    <property type="evidence" value="ECO:0007669"/>
    <property type="project" value="TreeGrafter"/>
</dbReference>
<dbReference type="PANTHER" id="PTHR12395">
    <property type="entry name" value="DOM-3 RELATED"/>
    <property type="match status" value="1"/>
</dbReference>
<dbReference type="EMBL" id="JAEHOC010000016">
    <property type="protein sequence ID" value="KAG2434768.1"/>
    <property type="molecule type" value="Genomic_DNA"/>
</dbReference>
<dbReference type="GO" id="GO:0110155">
    <property type="term" value="P:NAD-cap decapping"/>
    <property type="evidence" value="ECO:0007669"/>
    <property type="project" value="TreeGrafter"/>
</dbReference>